<evidence type="ECO:0000313" key="2">
    <source>
        <dbReference type="EMBL" id="EQD73686.1"/>
    </source>
</evidence>
<dbReference type="Pfam" id="PF01609">
    <property type="entry name" value="DDE_Tnp_1"/>
    <property type="match status" value="1"/>
</dbReference>
<reference evidence="2" key="2">
    <citation type="journal article" date="2014" name="ISME J.">
        <title>Microbial stratification in low pH oxic and suboxic macroscopic growths along an acid mine drainage.</title>
        <authorList>
            <person name="Mendez-Garcia C."/>
            <person name="Mesa V."/>
            <person name="Sprenger R.R."/>
            <person name="Richter M."/>
            <person name="Diez M.S."/>
            <person name="Solano J."/>
            <person name="Bargiela R."/>
            <person name="Golyshina O.V."/>
            <person name="Manteca A."/>
            <person name="Ramos J.L."/>
            <person name="Gallego J.R."/>
            <person name="Llorente I."/>
            <person name="Martins Dos Santos V.A."/>
            <person name="Jensen O.N."/>
            <person name="Pelaez A.I."/>
            <person name="Sanchez J."/>
            <person name="Ferrer M."/>
        </authorList>
    </citation>
    <scope>NUCLEOTIDE SEQUENCE</scope>
</reference>
<feature type="domain" description="Transposase IS4-like" evidence="1">
    <location>
        <begin position="11"/>
        <end position="97"/>
    </location>
</feature>
<dbReference type="GO" id="GO:0003677">
    <property type="term" value="F:DNA binding"/>
    <property type="evidence" value="ECO:0007669"/>
    <property type="project" value="InterPro"/>
</dbReference>
<gene>
    <name evidence="2" type="ORF">B1A_04825</name>
</gene>
<protein>
    <submittedName>
        <fullName evidence="2">Transposase, IS4 family protein</fullName>
    </submittedName>
</protein>
<comment type="caution">
    <text evidence="2">The sequence shown here is derived from an EMBL/GenBank/DDBJ whole genome shotgun (WGS) entry which is preliminary data.</text>
</comment>
<name>T1BL51_9ZZZZ</name>
<accession>T1BL51</accession>
<reference evidence="2" key="1">
    <citation type="submission" date="2013-08" db="EMBL/GenBank/DDBJ databases">
        <authorList>
            <person name="Mendez C."/>
            <person name="Richter M."/>
            <person name="Ferrer M."/>
            <person name="Sanchez J."/>
        </authorList>
    </citation>
    <scope>NUCLEOTIDE SEQUENCE</scope>
</reference>
<proteinExistence type="predicted"/>
<dbReference type="GO" id="GO:0006313">
    <property type="term" value="P:DNA transposition"/>
    <property type="evidence" value="ECO:0007669"/>
    <property type="project" value="InterPro"/>
</dbReference>
<organism evidence="2">
    <name type="scientific">mine drainage metagenome</name>
    <dbReference type="NCBI Taxonomy" id="410659"/>
    <lineage>
        <taxon>unclassified sequences</taxon>
        <taxon>metagenomes</taxon>
        <taxon>ecological metagenomes</taxon>
    </lineage>
</organism>
<dbReference type="GO" id="GO:0004803">
    <property type="term" value="F:transposase activity"/>
    <property type="evidence" value="ECO:0007669"/>
    <property type="project" value="InterPro"/>
</dbReference>
<sequence>MVTSCIWTWPTGRYPISCILTSASLHDSQAAIPLARLTAQRITHLYDLMDSAYDARLIHEQVRGLGQIPIIDANPRRDAARKAELQAEEKRRKLLNFSYAEDVRYRERPPWSG</sequence>
<evidence type="ECO:0000259" key="1">
    <source>
        <dbReference type="Pfam" id="PF01609"/>
    </source>
</evidence>
<dbReference type="EMBL" id="AUZX01003517">
    <property type="protein sequence ID" value="EQD73686.1"/>
    <property type="molecule type" value="Genomic_DNA"/>
</dbReference>
<dbReference type="AlphaFoldDB" id="T1BL51"/>
<dbReference type="InterPro" id="IPR002559">
    <property type="entry name" value="Transposase_11"/>
</dbReference>